<name>A0A7S0S3N3_9CHLO</name>
<proteinExistence type="inferred from homology"/>
<dbReference type="EMBL" id="HBFB01035241">
    <property type="protein sequence ID" value="CAD8695604.1"/>
    <property type="molecule type" value="Transcribed_RNA"/>
</dbReference>
<dbReference type="InterPro" id="IPR002130">
    <property type="entry name" value="Cyclophilin-type_PPIase_dom"/>
</dbReference>
<dbReference type="GO" id="GO:0006457">
    <property type="term" value="P:protein folding"/>
    <property type="evidence" value="ECO:0007669"/>
    <property type="project" value="TreeGrafter"/>
</dbReference>
<sequence>MTTQVPKALLLAAAACTRQHAAGAWRTHASGAWVRHMHASAGRAGSSSVWSLRSITSNPVPYVMAFGLLGSGFYGYRMWQGPQLGSTRVYLDFEAGGVPVGRVVVGLYESRVPPTVVENFVGLATHKEGYGYRGSPVHQVVPGYCVMAGDITRGDGSGGASVFGPEFSARSPELRHTRGTVSMVVDDRSMMRSQFFITAMPMPRDMDKQMLACGRVVRGQEVVDQLTRLPADGDHRPRIPVRIVDSGVLPPEQS</sequence>
<dbReference type="Gene3D" id="2.40.100.10">
    <property type="entry name" value="Cyclophilin-like"/>
    <property type="match status" value="1"/>
</dbReference>
<dbReference type="SUPFAM" id="SSF50891">
    <property type="entry name" value="Cyclophilin-like"/>
    <property type="match status" value="1"/>
</dbReference>
<dbReference type="PANTHER" id="PTHR11071:SF561">
    <property type="entry name" value="PEPTIDYL-PROLYL CIS-TRANS ISOMERASE D-RELATED"/>
    <property type="match status" value="1"/>
</dbReference>
<protein>
    <recommendedName>
        <fullName evidence="2">PPIase cyclophilin-type domain-containing protein</fullName>
    </recommendedName>
</protein>
<evidence type="ECO:0000256" key="1">
    <source>
        <dbReference type="ARBA" id="ARBA00007365"/>
    </source>
</evidence>
<dbReference type="PANTHER" id="PTHR11071">
    <property type="entry name" value="PEPTIDYL-PROLYL CIS-TRANS ISOMERASE"/>
    <property type="match status" value="1"/>
</dbReference>
<organism evidence="3">
    <name type="scientific">Chlamydomonas leiostraca</name>
    <dbReference type="NCBI Taxonomy" id="1034604"/>
    <lineage>
        <taxon>Eukaryota</taxon>
        <taxon>Viridiplantae</taxon>
        <taxon>Chlorophyta</taxon>
        <taxon>core chlorophytes</taxon>
        <taxon>Chlorophyceae</taxon>
        <taxon>CS clade</taxon>
        <taxon>Chlamydomonadales</taxon>
        <taxon>Chlamydomonadaceae</taxon>
        <taxon>Chlamydomonas</taxon>
    </lineage>
</organism>
<dbReference type="GO" id="GO:0005737">
    <property type="term" value="C:cytoplasm"/>
    <property type="evidence" value="ECO:0007669"/>
    <property type="project" value="TreeGrafter"/>
</dbReference>
<accession>A0A7S0S3N3</accession>
<dbReference type="GO" id="GO:0003755">
    <property type="term" value="F:peptidyl-prolyl cis-trans isomerase activity"/>
    <property type="evidence" value="ECO:0007669"/>
    <property type="project" value="InterPro"/>
</dbReference>
<dbReference type="AlphaFoldDB" id="A0A7S0S3N3"/>
<evidence type="ECO:0000259" key="2">
    <source>
        <dbReference type="PROSITE" id="PS50072"/>
    </source>
</evidence>
<dbReference type="Pfam" id="PF00160">
    <property type="entry name" value="Pro_isomerase"/>
    <property type="match status" value="1"/>
</dbReference>
<gene>
    <name evidence="3" type="ORF">CLEI1391_LOCUS19790</name>
</gene>
<comment type="similarity">
    <text evidence="1">Belongs to the cyclophilin-type PPIase family.</text>
</comment>
<dbReference type="GO" id="GO:0016018">
    <property type="term" value="F:cyclosporin A binding"/>
    <property type="evidence" value="ECO:0007669"/>
    <property type="project" value="TreeGrafter"/>
</dbReference>
<feature type="domain" description="PPIase cyclophilin-type" evidence="2">
    <location>
        <begin position="90"/>
        <end position="248"/>
    </location>
</feature>
<evidence type="ECO:0000313" key="3">
    <source>
        <dbReference type="EMBL" id="CAD8695604.1"/>
    </source>
</evidence>
<dbReference type="PROSITE" id="PS50072">
    <property type="entry name" value="CSA_PPIASE_2"/>
    <property type="match status" value="1"/>
</dbReference>
<dbReference type="InterPro" id="IPR029000">
    <property type="entry name" value="Cyclophilin-like_dom_sf"/>
</dbReference>
<reference evidence="3" key="1">
    <citation type="submission" date="2021-01" db="EMBL/GenBank/DDBJ databases">
        <authorList>
            <person name="Corre E."/>
            <person name="Pelletier E."/>
            <person name="Niang G."/>
            <person name="Scheremetjew M."/>
            <person name="Finn R."/>
            <person name="Kale V."/>
            <person name="Holt S."/>
            <person name="Cochrane G."/>
            <person name="Meng A."/>
            <person name="Brown T."/>
            <person name="Cohen L."/>
        </authorList>
    </citation>
    <scope>NUCLEOTIDE SEQUENCE</scope>
    <source>
        <strain evidence="3">SAG 11-49</strain>
    </source>
</reference>